<keyword evidence="2 4" id="KW-0863">Zinc-finger</keyword>
<dbReference type="InterPro" id="IPR011011">
    <property type="entry name" value="Znf_FYVE_PHD"/>
</dbReference>
<feature type="region of interest" description="Disordered" evidence="5">
    <location>
        <begin position="176"/>
        <end position="305"/>
    </location>
</feature>
<feature type="compositionally biased region" description="Basic residues" evidence="5">
    <location>
        <begin position="1385"/>
        <end position="1397"/>
    </location>
</feature>
<feature type="compositionally biased region" description="Basic residues" evidence="5">
    <location>
        <begin position="1789"/>
        <end position="1802"/>
    </location>
</feature>
<organism evidence="7 8">
    <name type="scientific">Phytophthora fragariae</name>
    <dbReference type="NCBI Taxonomy" id="53985"/>
    <lineage>
        <taxon>Eukaryota</taxon>
        <taxon>Sar</taxon>
        <taxon>Stramenopiles</taxon>
        <taxon>Oomycota</taxon>
        <taxon>Peronosporomycetes</taxon>
        <taxon>Peronosporales</taxon>
        <taxon>Peronosporaceae</taxon>
        <taxon>Phytophthora</taxon>
    </lineage>
</organism>
<dbReference type="InterPro" id="IPR000306">
    <property type="entry name" value="Znf_FYVE"/>
</dbReference>
<feature type="compositionally biased region" description="Low complexity" evidence="5">
    <location>
        <begin position="1677"/>
        <end position="1691"/>
    </location>
</feature>
<evidence type="ECO:0000313" key="7">
    <source>
        <dbReference type="EMBL" id="KAE9155729.1"/>
    </source>
</evidence>
<dbReference type="Gene3D" id="3.30.40.10">
    <property type="entry name" value="Zinc/RING finger domain, C3HC4 (zinc finger)"/>
    <property type="match status" value="1"/>
</dbReference>
<feature type="region of interest" description="Disordered" evidence="5">
    <location>
        <begin position="428"/>
        <end position="447"/>
    </location>
</feature>
<feature type="compositionally biased region" description="Acidic residues" evidence="5">
    <location>
        <begin position="1692"/>
        <end position="1705"/>
    </location>
</feature>
<feature type="compositionally biased region" description="Basic residues" evidence="5">
    <location>
        <begin position="83"/>
        <end position="93"/>
    </location>
</feature>
<feature type="region of interest" description="Disordered" evidence="5">
    <location>
        <begin position="554"/>
        <end position="702"/>
    </location>
</feature>
<dbReference type="Proteomes" id="UP000440732">
    <property type="component" value="Unassembled WGS sequence"/>
</dbReference>
<feature type="region of interest" description="Disordered" evidence="5">
    <location>
        <begin position="977"/>
        <end position="1031"/>
    </location>
</feature>
<feature type="compositionally biased region" description="Basic and acidic residues" evidence="5">
    <location>
        <begin position="250"/>
        <end position="260"/>
    </location>
</feature>
<dbReference type="SUPFAM" id="SSF57903">
    <property type="entry name" value="FYVE/PHD zinc finger"/>
    <property type="match status" value="1"/>
</dbReference>
<feature type="compositionally biased region" description="Basic and acidic residues" evidence="5">
    <location>
        <begin position="211"/>
        <end position="237"/>
    </location>
</feature>
<dbReference type="SMART" id="SM00064">
    <property type="entry name" value="FYVE"/>
    <property type="match status" value="1"/>
</dbReference>
<feature type="compositionally biased region" description="Low complexity" evidence="5">
    <location>
        <begin position="53"/>
        <end position="65"/>
    </location>
</feature>
<dbReference type="InterPro" id="IPR052113">
    <property type="entry name" value="FYVE-type_Zinc_Finger"/>
</dbReference>
<feature type="region of interest" description="Disordered" evidence="5">
    <location>
        <begin position="1301"/>
        <end position="1368"/>
    </location>
</feature>
<dbReference type="EMBL" id="QXGA01000007">
    <property type="protein sequence ID" value="KAE9155729.1"/>
    <property type="molecule type" value="Genomic_DNA"/>
</dbReference>
<feature type="compositionally biased region" description="Basic and acidic residues" evidence="5">
    <location>
        <begin position="556"/>
        <end position="574"/>
    </location>
</feature>
<feature type="region of interest" description="Disordered" evidence="5">
    <location>
        <begin position="1384"/>
        <end position="1453"/>
    </location>
</feature>
<feature type="compositionally biased region" description="Polar residues" evidence="5">
    <location>
        <begin position="1536"/>
        <end position="1549"/>
    </location>
</feature>
<feature type="compositionally biased region" description="Basic residues" evidence="5">
    <location>
        <begin position="1184"/>
        <end position="1197"/>
    </location>
</feature>
<feature type="region of interest" description="Disordered" evidence="5">
    <location>
        <begin position="471"/>
        <end position="542"/>
    </location>
</feature>
<evidence type="ECO:0000256" key="3">
    <source>
        <dbReference type="ARBA" id="ARBA00022833"/>
    </source>
</evidence>
<feature type="compositionally biased region" description="Polar residues" evidence="5">
    <location>
        <begin position="833"/>
        <end position="848"/>
    </location>
</feature>
<keyword evidence="1" id="KW-0479">Metal-binding</keyword>
<feature type="compositionally biased region" description="Polar residues" evidence="5">
    <location>
        <begin position="178"/>
        <end position="187"/>
    </location>
</feature>
<feature type="compositionally biased region" description="Acidic residues" evidence="5">
    <location>
        <begin position="7"/>
        <end position="17"/>
    </location>
</feature>
<feature type="compositionally biased region" description="Gly residues" evidence="5">
    <location>
        <begin position="626"/>
        <end position="639"/>
    </location>
</feature>
<feature type="domain" description="FYVE-type" evidence="6">
    <location>
        <begin position="107"/>
        <end position="164"/>
    </location>
</feature>
<evidence type="ECO:0000259" key="6">
    <source>
        <dbReference type="PROSITE" id="PS50178"/>
    </source>
</evidence>
<evidence type="ECO:0000256" key="4">
    <source>
        <dbReference type="PROSITE-ProRule" id="PRU00091"/>
    </source>
</evidence>
<feature type="compositionally biased region" description="Basic and acidic residues" evidence="5">
    <location>
        <begin position="1079"/>
        <end position="1090"/>
    </location>
</feature>
<dbReference type="Pfam" id="PF01363">
    <property type="entry name" value="FYVE"/>
    <property type="match status" value="1"/>
</dbReference>
<evidence type="ECO:0000256" key="5">
    <source>
        <dbReference type="SAM" id="MobiDB-lite"/>
    </source>
</evidence>
<gene>
    <name evidence="7" type="ORF">PF006_g348</name>
</gene>
<dbReference type="GO" id="GO:0008270">
    <property type="term" value="F:zinc ion binding"/>
    <property type="evidence" value="ECO:0007669"/>
    <property type="project" value="UniProtKB-KW"/>
</dbReference>
<feature type="region of interest" description="Disordered" evidence="5">
    <location>
        <begin position="826"/>
        <end position="848"/>
    </location>
</feature>
<feature type="compositionally biased region" description="Basic and acidic residues" evidence="5">
    <location>
        <begin position="1434"/>
        <end position="1447"/>
    </location>
</feature>
<feature type="compositionally biased region" description="Basic and acidic residues" evidence="5">
    <location>
        <begin position="1571"/>
        <end position="1584"/>
    </location>
</feature>
<feature type="compositionally biased region" description="Basic residues" evidence="5">
    <location>
        <begin position="1119"/>
        <end position="1131"/>
    </location>
</feature>
<feature type="region of interest" description="Disordered" evidence="5">
    <location>
        <begin position="1"/>
        <end position="98"/>
    </location>
</feature>
<feature type="region of interest" description="Disordered" evidence="5">
    <location>
        <begin position="1641"/>
        <end position="1823"/>
    </location>
</feature>
<reference evidence="7 8" key="1">
    <citation type="submission" date="2018-08" db="EMBL/GenBank/DDBJ databases">
        <title>Genomic investigation of the strawberry pathogen Phytophthora fragariae indicates pathogenicity is determined by transcriptional variation in three key races.</title>
        <authorList>
            <person name="Adams T.M."/>
            <person name="Armitage A.D."/>
            <person name="Sobczyk M.K."/>
            <person name="Bates H.J."/>
            <person name="Dunwell J.M."/>
            <person name="Nellist C.F."/>
            <person name="Harrison R.J."/>
        </authorList>
    </citation>
    <scope>NUCLEOTIDE SEQUENCE [LARGE SCALE GENOMIC DNA]</scope>
    <source>
        <strain evidence="7 8">NOV-5</strain>
    </source>
</reference>
<keyword evidence="3" id="KW-0862">Zinc</keyword>
<feature type="region of interest" description="Disordered" evidence="5">
    <location>
        <begin position="1058"/>
        <end position="1249"/>
    </location>
</feature>
<accession>A0A6A3UUY5</accession>
<feature type="compositionally biased region" description="Polar residues" evidence="5">
    <location>
        <begin position="370"/>
        <end position="382"/>
    </location>
</feature>
<dbReference type="PANTHER" id="PTHR39490:SF13">
    <property type="entry name" value="FYVE-TYPE DOMAIN-CONTAINING PROTEIN"/>
    <property type="match status" value="1"/>
</dbReference>
<sequence>MNHPFFDEDDGEFDDLYGDPPLTASSPAAQRKPRSSPSPAAQPSTPGGRPSSHRSAASSSVVSRSYARDRAGSATSNATEQNKRRRKRGKARRKDSQELFDVQWQSDVAVSRCGLCSADFSLVRRKHHCRHCGRVMCSDCSSFLFFEFSHRKHRVCATCNNQLLTEQDAYDREALGQQRDTTSNLVDDSSEDAGGRSNLRTSLVNAFTPKHNNEEERAKKKQEKKERKQREKLEKKGKAAPINTARISRRQVEEVEEKKSMNGAALFDGADDEWFSDVPGQRSRSRGSGDSEEGVGSKGPGWRDRVKDTYTVMPATEQLSVLVPMAGSTLTAGITGKGYISDQFRYDNVGGPGLGHDDDSSVEMPRPKQQPATMTYTGHSAKPTQLTGNGYFSEQFQYDDVGGPGLGHDDDRAVAMPRPKQQVVATPYSYDGVQPSGTRSEHDATDDNVRYEQEFEPRITFKENLKDIFSGTKRRESTAKKNEKKIRTTGSKPRARENQNMTLDELNPSYSSEDEPRLLASAMPRPTLTPAQPTFYDDEADKLVVDESPGFFEATIAEREAQRQKEEEQQKQLAKDTAGVNGSALPPTVPPHRFSSEQDSYSIVDPPSHTSNSPVENQRRSRTAGDGVGNNGNSKGGFTGALKRFFGMGSKATEKATTPPRPATVPPKAVVAPPEKDGSEQNLATTNTSQLDITTREQATSRLERHTVMDYYADTQEVPAPQENVRFTMAGYVDSQDAPSRFEASVPSQVSGPSLTYDVAQQKLERKRRSTFDDLFESPKTSVPTDRYSSTGATGWKATAAADRASYGSSAVGVARFDQRRSIDEAELGAGPQSVQTPARSLNESTEAWRQPTALSLLGDRVDASQSEDSGFTWSNVRSVPGLGTATYAVPTSFQPRTIYGENHESPIQYDVSAAQSAPLGSIMDDLKRSSTLKKSPGKDPVDDFFAEFEEPNDYVFDPTTGGYVAARVPPRAVAARPVSRSESTELEAPQAVPEKVASRGSGHDYYAPSESNVRPTARTGIPKDQGVEEVDDEVAEIIVDKISSLETELAALKQLIRSRKGGGGSSQVAKPHNSAIRSSDRKASIFDKDSSDEEENGKPGDPYATSLQPPSRQEGKHRPVSKKKHVKKRKDSFADLFEDSPNEAETLGGATSYEALFQTGTTRPGASHEDGSDDDAEPTAKPTKARSKKSRRRSSRKINDFVATRVGSDSEPEFVSLKGRRGKQPSRRGTSNDADGAGVELNTTKSGDQLVTPLQVDVIPVLKPSKMEVEEEDPIDALFAASDDHDVAKLYGGDIANVEEEDTSSVVEPQSKNQVAKSGSELFTQTSSTSLTDGEESGTTSAVATNANSGALINREPSGHIHDISAQDLDAADEEEDFAINLAKMRKTKTRRRKSHRDPSDSSVNPDESVAADNTTDDYDLEPSLLGSQSDVEVVKNDARADRKDTPAPAPSAFLADAASNWMSVSTLEDESVNLSLTVDEDLSSPLGSMDEGKSIKLSLESAPTRRGTRDDEASLKPVVVSTDLAETGIAAELSVSSTKETSSTGNSDDPVGDLSHSELSFMEVNPESAKTEPPRESDATFDIFDKSGDVDFLSVTAPMHLKVLDHESEGISGGNGYRESFPDEDGAFSFEIKAPKKRASALEVETSNSVSEQVELSPPSPSSSTDDNVELGKYVSSSVPSSTTPSVDGSVDDPEGVAVDDESVLGKVESQAFDSDWNQMQAKEKERKKRLQAKQRQAQRDKVLRKQGVSSKALTGASTPHSSSKSKSKSGKKKKKDKEKDCTVQSSHHKKSGSSRKNRHRENGDASSATPSEPPRSLTEL</sequence>
<feature type="region of interest" description="Disordered" evidence="5">
    <location>
        <begin position="767"/>
        <end position="795"/>
    </location>
</feature>
<feature type="compositionally biased region" description="Basic residues" evidence="5">
    <location>
        <begin position="1766"/>
        <end position="1779"/>
    </location>
</feature>
<feature type="region of interest" description="Disordered" evidence="5">
    <location>
        <begin position="1483"/>
        <end position="1584"/>
    </location>
</feature>
<dbReference type="PROSITE" id="PS50178">
    <property type="entry name" value="ZF_FYVE"/>
    <property type="match status" value="1"/>
</dbReference>
<feature type="compositionally biased region" description="Polar residues" evidence="5">
    <location>
        <begin position="779"/>
        <end position="790"/>
    </location>
</feature>
<proteinExistence type="predicted"/>
<evidence type="ECO:0000256" key="2">
    <source>
        <dbReference type="ARBA" id="ARBA00022771"/>
    </source>
</evidence>
<dbReference type="InterPro" id="IPR013083">
    <property type="entry name" value="Znf_RING/FYVE/PHD"/>
</dbReference>
<feature type="compositionally biased region" description="Polar residues" evidence="5">
    <location>
        <begin position="1647"/>
        <end position="1656"/>
    </location>
</feature>
<dbReference type="InterPro" id="IPR017455">
    <property type="entry name" value="Znf_FYVE-rel"/>
</dbReference>
<feature type="compositionally biased region" description="Polar residues" evidence="5">
    <location>
        <begin position="680"/>
        <end position="701"/>
    </location>
</feature>
<feature type="compositionally biased region" description="Polar residues" evidence="5">
    <location>
        <begin position="1750"/>
        <end position="1763"/>
    </location>
</feature>
<feature type="compositionally biased region" description="Polar residues" evidence="5">
    <location>
        <begin position="1305"/>
        <end position="1352"/>
    </location>
</feature>
<feature type="compositionally biased region" description="Low complexity" evidence="5">
    <location>
        <begin position="24"/>
        <end position="44"/>
    </location>
</feature>
<name>A0A6A3UUY5_9STRA</name>
<protein>
    <recommendedName>
        <fullName evidence="6">FYVE-type domain-containing protein</fullName>
    </recommendedName>
</protein>
<feature type="region of interest" description="Disordered" evidence="5">
    <location>
        <begin position="351"/>
        <end position="382"/>
    </location>
</feature>
<comment type="caution">
    <text evidence="7">The sequence shown here is derived from an EMBL/GenBank/DDBJ whole genome shotgun (WGS) entry which is preliminary data.</text>
</comment>
<dbReference type="PANTHER" id="PTHR39490">
    <property type="entry name" value="ARRESTIN DOMAIN-CONTAINING PROTEIN D"/>
    <property type="match status" value="1"/>
</dbReference>
<evidence type="ECO:0000313" key="8">
    <source>
        <dbReference type="Proteomes" id="UP000440732"/>
    </source>
</evidence>
<evidence type="ECO:0000256" key="1">
    <source>
        <dbReference type="ARBA" id="ARBA00022723"/>
    </source>
</evidence>